<keyword evidence="4" id="KW-1185">Reference proteome</keyword>
<dbReference type="AlphaFoldDB" id="A0A0J9XA87"/>
<feature type="compositionally biased region" description="Low complexity" evidence="2">
    <location>
        <begin position="161"/>
        <end position="181"/>
    </location>
</feature>
<proteinExistence type="predicted"/>
<feature type="compositionally biased region" description="Polar residues" evidence="2">
    <location>
        <begin position="326"/>
        <end position="353"/>
    </location>
</feature>
<feature type="compositionally biased region" description="Basic and acidic residues" evidence="2">
    <location>
        <begin position="358"/>
        <end position="367"/>
    </location>
</feature>
<reference evidence="3" key="1">
    <citation type="submission" date="2014-03" db="EMBL/GenBank/DDBJ databases">
        <authorList>
            <person name="Casaregola S."/>
        </authorList>
    </citation>
    <scope>NUCLEOTIDE SEQUENCE [LARGE SCALE GENOMIC DNA]</scope>
    <source>
        <strain evidence="3">CLIB 918</strain>
    </source>
</reference>
<evidence type="ECO:0000313" key="4">
    <source>
        <dbReference type="Proteomes" id="UP000242525"/>
    </source>
</evidence>
<feature type="compositionally biased region" description="Polar residues" evidence="2">
    <location>
        <begin position="408"/>
        <end position="418"/>
    </location>
</feature>
<evidence type="ECO:0000256" key="2">
    <source>
        <dbReference type="SAM" id="MobiDB-lite"/>
    </source>
</evidence>
<sequence>MALDYKKKVQSANASTTNLLRDNVRLVRQLGEVHGKLAEADAAVDQLTTDLVAQERRLGELAIAAVQLEKLTLQLAALEATEQAPACKSANMSSSSFRDECQRLEVALSGLTNGTRGLCMAGADPNGGLDPPEAAGGGIKLDFSTAQQQDHASLSTLSVPTSDSLSTCTTSDNTNSTNKNSITHETHYHNFQYMPPVLQGPVIHPSVSKLHAVGTTTSGLSCRDNNKNLTKQNRSVRRVMSLPLKSNQNDYTANEVYASEDFSSSSLTTITSLSTYSDYEGGADEEEEYDVLDMFLRKATVPSSALVSTTTAIVTSSSTSTDDGFKSSNVNQQQKETGHDSTGLSGASSTTQVIEGLLSRHESKRSSEIGLTSMSQVSAEFSPPILSEESESDSSRSAAGPGHRKVTSKASQLLNQTIAEDHCSEGSKAQQDGPSLNKKLSSFFNKFV</sequence>
<gene>
    <name evidence="3" type="ORF">BN980_GECA05s06104g</name>
</gene>
<evidence type="ECO:0000256" key="1">
    <source>
        <dbReference type="SAM" id="Coils"/>
    </source>
</evidence>
<name>A0A0J9XA87_GEOCN</name>
<feature type="compositionally biased region" description="Polar residues" evidence="2">
    <location>
        <begin position="369"/>
        <end position="379"/>
    </location>
</feature>
<keyword evidence="1" id="KW-0175">Coiled coil</keyword>
<comment type="caution">
    <text evidence="3">The sequence shown here is derived from an EMBL/GenBank/DDBJ whole genome shotgun (WGS) entry which is preliminary data.</text>
</comment>
<feature type="region of interest" description="Disordered" evidence="2">
    <location>
        <begin position="151"/>
        <end position="181"/>
    </location>
</feature>
<feature type="coiled-coil region" evidence="1">
    <location>
        <begin position="37"/>
        <end position="81"/>
    </location>
</feature>
<dbReference type="Proteomes" id="UP000242525">
    <property type="component" value="Unassembled WGS sequence"/>
</dbReference>
<accession>A0A0J9XA87</accession>
<dbReference type="EMBL" id="CCBN010000005">
    <property type="protein sequence ID" value="CDO53717.1"/>
    <property type="molecule type" value="Genomic_DNA"/>
</dbReference>
<protein>
    <submittedName>
        <fullName evidence="3">Uncharacterized protein</fullName>
    </submittedName>
</protein>
<organism evidence="3 4">
    <name type="scientific">Geotrichum candidum</name>
    <name type="common">Oospora lactis</name>
    <name type="synonym">Dipodascus geotrichum</name>
    <dbReference type="NCBI Taxonomy" id="1173061"/>
    <lineage>
        <taxon>Eukaryota</taxon>
        <taxon>Fungi</taxon>
        <taxon>Dikarya</taxon>
        <taxon>Ascomycota</taxon>
        <taxon>Saccharomycotina</taxon>
        <taxon>Dipodascomycetes</taxon>
        <taxon>Dipodascales</taxon>
        <taxon>Dipodascaceae</taxon>
        <taxon>Geotrichum</taxon>
    </lineage>
</organism>
<feature type="compositionally biased region" description="Polar residues" evidence="2">
    <location>
        <begin position="427"/>
        <end position="448"/>
    </location>
</feature>
<feature type="compositionally biased region" description="Polar residues" evidence="2">
    <location>
        <begin position="151"/>
        <end position="160"/>
    </location>
</feature>
<feature type="region of interest" description="Disordered" evidence="2">
    <location>
        <begin position="316"/>
        <end position="448"/>
    </location>
</feature>
<evidence type="ECO:0000313" key="3">
    <source>
        <dbReference type="EMBL" id="CDO53717.1"/>
    </source>
</evidence>